<feature type="chain" id="PRO_5042596463" evidence="2">
    <location>
        <begin position="18"/>
        <end position="175"/>
    </location>
</feature>
<dbReference type="AlphaFoldDB" id="A0AAI8GUL4"/>
<feature type="region of interest" description="Disordered" evidence="1">
    <location>
        <begin position="25"/>
        <end position="50"/>
    </location>
</feature>
<dbReference type="Pfam" id="PF07563">
    <property type="entry name" value="DUF1541"/>
    <property type="match status" value="2"/>
</dbReference>
<reference evidence="5" key="1">
    <citation type="submission" date="2017-06" db="EMBL/GenBank/DDBJ databases">
        <title>FDA dAtabase for Regulatory Grade micrObial Sequences (FDA-ARGOS): Supporting development and validation of Infectious Disease Dx tests.</title>
        <authorList>
            <person name="Goldberg B."/>
            <person name="Campos J."/>
            <person name="Tallon L."/>
            <person name="Sadzewicz L."/>
            <person name="Sengamalay N."/>
            <person name="Ott S."/>
            <person name="Godinez A."/>
            <person name="Nagaraj S."/>
            <person name="Vavikolanu K."/>
            <person name="Nadendla S."/>
            <person name="George J."/>
            <person name="Geyer C."/>
            <person name="Sichtig H."/>
        </authorList>
    </citation>
    <scope>NUCLEOTIDE SEQUENCE [LARGE SCALE GENOMIC DNA]</scope>
    <source>
        <strain evidence="5">FDAARGOS_285</strain>
    </source>
</reference>
<protein>
    <submittedName>
        <fullName evidence="4">DUF1541 domain-containing protein</fullName>
    </submittedName>
</protein>
<evidence type="ECO:0000256" key="2">
    <source>
        <dbReference type="SAM" id="SignalP"/>
    </source>
</evidence>
<dbReference type="PROSITE" id="PS51257">
    <property type="entry name" value="PROKAR_LIPOPROTEIN"/>
    <property type="match status" value="1"/>
</dbReference>
<accession>A0AAI8GUL4</accession>
<dbReference type="RefSeq" id="WP_048541378.1">
    <property type="nucleotide sequence ID" value="NZ_CP022046.2"/>
</dbReference>
<proteinExistence type="predicted"/>
<name>A0AAI8GUL4_MAMSC</name>
<gene>
    <name evidence="4" type="ORF">CEP64_11495</name>
</gene>
<feature type="domain" description="DUF1541" evidence="3">
    <location>
        <begin position="54"/>
        <end position="104"/>
    </location>
</feature>
<evidence type="ECO:0000313" key="5">
    <source>
        <dbReference type="Proteomes" id="UP000197058"/>
    </source>
</evidence>
<feature type="signal peptide" evidence="2">
    <location>
        <begin position="1"/>
        <end position="17"/>
    </location>
</feature>
<keyword evidence="2" id="KW-0732">Signal</keyword>
<evidence type="ECO:0000256" key="1">
    <source>
        <dbReference type="SAM" id="MobiDB-lite"/>
    </source>
</evidence>
<dbReference type="InterPro" id="IPR011438">
    <property type="entry name" value="DUF1541"/>
</dbReference>
<dbReference type="EMBL" id="CP022046">
    <property type="protein sequence ID" value="ASE35202.1"/>
    <property type="molecule type" value="Genomic_DNA"/>
</dbReference>
<sequence>MIKQAGFILLSSSLVLGACSNGDNNEHNEHMTHDSEDNKIPKGMNVSKSSKFKKGDNITIKSDHMPGMKNAKGTVKGVYDTYAYVVSYEPTNGDKRIKNHKWVVNEEVDKAPKNGYKKGDSVKLNANHMAGMKGAKAKIEKVYQTDVYVVDYKSTEDGKKVKNHKWMTSDELDKG</sequence>
<evidence type="ECO:0000259" key="3">
    <source>
        <dbReference type="Pfam" id="PF07563"/>
    </source>
</evidence>
<feature type="compositionally biased region" description="Basic and acidic residues" evidence="1">
    <location>
        <begin position="25"/>
        <end position="40"/>
    </location>
</feature>
<dbReference type="KEGG" id="sscu:CEP64_11495"/>
<dbReference type="GeneID" id="48593987"/>
<dbReference type="Gene3D" id="2.30.30.1210">
    <property type="entry name" value="Domain of unknown function DUF1541"/>
    <property type="match status" value="1"/>
</dbReference>
<evidence type="ECO:0000313" key="4">
    <source>
        <dbReference type="EMBL" id="ASE35202.1"/>
    </source>
</evidence>
<feature type="domain" description="DUF1541" evidence="3">
    <location>
        <begin position="118"/>
        <end position="168"/>
    </location>
</feature>
<dbReference type="Proteomes" id="UP000197058">
    <property type="component" value="Chromosome"/>
</dbReference>
<organism evidence="4 5">
    <name type="scientific">Mammaliicoccus sciuri</name>
    <name type="common">Staphylococcus sciuri</name>
    <dbReference type="NCBI Taxonomy" id="1296"/>
    <lineage>
        <taxon>Bacteria</taxon>
        <taxon>Bacillati</taxon>
        <taxon>Bacillota</taxon>
        <taxon>Bacilli</taxon>
        <taxon>Bacillales</taxon>
        <taxon>Staphylococcaceae</taxon>
        <taxon>Mammaliicoccus</taxon>
    </lineage>
</organism>